<evidence type="ECO:0000313" key="1">
    <source>
        <dbReference type="EMBL" id="KAK0511750.1"/>
    </source>
</evidence>
<name>A0AA39QYZ1_9LECA</name>
<comment type="caution">
    <text evidence="1">The sequence shown here is derived from an EMBL/GenBank/DDBJ whole genome shotgun (WGS) entry which is preliminary data.</text>
</comment>
<reference evidence="1" key="1">
    <citation type="submission" date="2023-03" db="EMBL/GenBank/DDBJ databases">
        <title>Complete genome of Cladonia borealis.</title>
        <authorList>
            <person name="Park H."/>
        </authorList>
    </citation>
    <scope>NUCLEOTIDE SEQUENCE</scope>
    <source>
        <strain evidence="1">ANT050790</strain>
    </source>
</reference>
<proteinExistence type="predicted"/>
<protein>
    <submittedName>
        <fullName evidence="1">Uncharacterized protein</fullName>
    </submittedName>
</protein>
<accession>A0AA39QYZ1</accession>
<evidence type="ECO:0000313" key="2">
    <source>
        <dbReference type="Proteomes" id="UP001166286"/>
    </source>
</evidence>
<keyword evidence="2" id="KW-1185">Reference proteome</keyword>
<dbReference type="EMBL" id="JAFEKC020000013">
    <property type="protein sequence ID" value="KAK0511750.1"/>
    <property type="molecule type" value="Genomic_DNA"/>
</dbReference>
<gene>
    <name evidence="1" type="ORF">JMJ35_006323</name>
</gene>
<organism evidence="1 2">
    <name type="scientific">Cladonia borealis</name>
    <dbReference type="NCBI Taxonomy" id="184061"/>
    <lineage>
        <taxon>Eukaryota</taxon>
        <taxon>Fungi</taxon>
        <taxon>Dikarya</taxon>
        <taxon>Ascomycota</taxon>
        <taxon>Pezizomycotina</taxon>
        <taxon>Lecanoromycetes</taxon>
        <taxon>OSLEUM clade</taxon>
        <taxon>Lecanoromycetidae</taxon>
        <taxon>Lecanorales</taxon>
        <taxon>Lecanorineae</taxon>
        <taxon>Cladoniaceae</taxon>
        <taxon>Cladonia</taxon>
    </lineage>
</organism>
<sequence length="240" mass="25809">MIFLINVTPFARVILALASLQLLYVALGAAIPADHELVKRADVNCVPRHPDTVLIFEDCLSAILNMALGISAAQRNAYQYFGSSMTADVKFQTLSWDFGTCTVQMVPESTIDQVASWTKIITTALRVAQTCVHQLSPSQLGNSYVGQSQAQTPQKHKNCKELTFKPIDRPPSDPAGAFFGPSLHIWIFPSAPPKDQGPEASVGSNDLETCAVKHRQGITDPPGCAWDTLSTANSVVGGGL</sequence>
<dbReference type="AlphaFoldDB" id="A0AA39QYZ1"/>
<dbReference type="Proteomes" id="UP001166286">
    <property type="component" value="Unassembled WGS sequence"/>
</dbReference>